<name>A0A6N2YE77_9BACT</name>
<organism evidence="1">
    <name type="scientific">Paraprevotella clara</name>
    <dbReference type="NCBI Taxonomy" id="454154"/>
    <lineage>
        <taxon>Bacteria</taxon>
        <taxon>Pseudomonadati</taxon>
        <taxon>Bacteroidota</taxon>
        <taxon>Bacteroidia</taxon>
        <taxon>Bacteroidales</taxon>
        <taxon>Prevotellaceae</taxon>
        <taxon>Paraprevotella</taxon>
    </lineage>
</organism>
<dbReference type="RefSeq" id="WP_008673191.1">
    <property type="nucleotide sequence ID" value="NZ_CACRUT010000001.1"/>
</dbReference>
<gene>
    <name evidence="1" type="ORF">PCLFYP37_00034</name>
</gene>
<dbReference type="EMBL" id="CACRUT010000001">
    <property type="protein sequence ID" value="VYT65019.1"/>
    <property type="molecule type" value="Genomic_DNA"/>
</dbReference>
<evidence type="ECO:0000313" key="1">
    <source>
        <dbReference type="EMBL" id="VYT65019.1"/>
    </source>
</evidence>
<proteinExistence type="predicted"/>
<accession>A0A6N2YE77</accession>
<dbReference type="AlphaFoldDB" id="A0A6N2YE77"/>
<reference evidence="1" key="1">
    <citation type="submission" date="2019-11" db="EMBL/GenBank/DDBJ databases">
        <authorList>
            <person name="Feng L."/>
        </authorList>
    </citation>
    <scope>NUCLEOTIDE SEQUENCE</scope>
    <source>
        <strain evidence="1">PclaraLFYP37</strain>
    </source>
</reference>
<sequence length="85" mass="10146">MKVTIETFFCPYCDEATEIYLRLVNTILFADDENSLRKGIEKLKTQVPLDDYFVYGFGAHHLWVHQRKASDRTKYFECRLMKAEF</sequence>
<protein>
    <submittedName>
        <fullName evidence="1">Uncharacterized protein</fullName>
    </submittedName>
</protein>